<keyword evidence="5" id="KW-0732">Signal</keyword>
<dbReference type="PRINTS" id="PR00019">
    <property type="entry name" value="LEURICHRPT"/>
</dbReference>
<proteinExistence type="predicted"/>
<evidence type="ECO:0000256" key="11">
    <source>
        <dbReference type="ARBA" id="ARBA00037847"/>
    </source>
</evidence>
<dbReference type="Pfam" id="PF13855">
    <property type="entry name" value="LRR_8"/>
    <property type="match status" value="2"/>
</dbReference>
<keyword evidence="10" id="KW-0325">Glycoprotein</keyword>
<comment type="caution">
    <text evidence="12">The sequence shown here is derived from an EMBL/GenBank/DDBJ whole genome shotgun (WGS) entry which is preliminary data.</text>
</comment>
<dbReference type="InterPro" id="IPR001611">
    <property type="entry name" value="Leu-rich_rpt"/>
</dbReference>
<keyword evidence="12" id="KW-0418">Kinase</keyword>
<evidence type="ECO:0000256" key="5">
    <source>
        <dbReference type="ARBA" id="ARBA00022729"/>
    </source>
</evidence>
<evidence type="ECO:0000313" key="13">
    <source>
        <dbReference type="Proteomes" id="UP000241769"/>
    </source>
</evidence>
<dbReference type="SUPFAM" id="SSF52047">
    <property type="entry name" value="RNI-like"/>
    <property type="match status" value="1"/>
</dbReference>
<evidence type="ECO:0000256" key="1">
    <source>
        <dbReference type="ARBA" id="ARBA00004236"/>
    </source>
</evidence>
<dbReference type="OrthoDB" id="676979at2759"/>
<organism evidence="12 13">
    <name type="scientific">Planoprotostelium fungivorum</name>
    <dbReference type="NCBI Taxonomy" id="1890364"/>
    <lineage>
        <taxon>Eukaryota</taxon>
        <taxon>Amoebozoa</taxon>
        <taxon>Evosea</taxon>
        <taxon>Variosea</taxon>
        <taxon>Cavosteliida</taxon>
        <taxon>Cavosteliaceae</taxon>
        <taxon>Planoprotostelium</taxon>
    </lineage>
</organism>
<dbReference type="STRING" id="1890364.A0A2P6NX11"/>
<keyword evidence="6" id="KW-0677">Repeat</keyword>
<keyword evidence="12" id="KW-0808">Transferase</keyword>
<evidence type="ECO:0000256" key="8">
    <source>
        <dbReference type="ARBA" id="ARBA00023136"/>
    </source>
</evidence>
<dbReference type="InterPro" id="IPR032675">
    <property type="entry name" value="LRR_dom_sf"/>
</dbReference>
<dbReference type="EMBL" id="MDYQ01000010">
    <property type="protein sequence ID" value="PRP88497.1"/>
    <property type="molecule type" value="Genomic_DNA"/>
</dbReference>
<dbReference type="PANTHER" id="PTHR48052">
    <property type="entry name" value="UNNAMED PRODUCT"/>
    <property type="match status" value="1"/>
</dbReference>
<dbReference type="AlphaFoldDB" id="A0A2P6NX11"/>
<keyword evidence="3" id="KW-0433">Leucine-rich repeat</keyword>
<evidence type="ECO:0000256" key="2">
    <source>
        <dbReference type="ARBA" id="ARBA00022475"/>
    </source>
</evidence>
<evidence type="ECO:0000256" key="9">
    <source>
        <dbReference type="ARBA" id="ARBA00023170"/>
    </source>
</evidence>
<dbReference type="FunFam" id="3.80.10.10:FF:000095">
    <property type="entry name" value="LRR receptor-like serine/threonine-protein kinase GSO1"/>
    <property type="match status" value="1"/>
</dbReference>
<dbReference type="SMART" id="SM00369">
    <property type="entry name" value="LRR_TYP"/>
    <property type="match status" value="8"/>
</dbReference>
<evidence type="ECO:0000256" key="6">
    <source>
        <dbReference type="ARBA" id="ARBA00022737"/>
    </source>
</evidence>
<protein>
    <submittedName>
        <fullName evidence="12">Putative leucine-rich repeat receptor-like protein kinase</fullName>
    </submittedName>
</protein>
<dbReference type="InterPro" id="IPR003591">
    <property type="entry name" value="Leu-rich_rpt_typical-subtyp"/>
</dbReference>
<dbReference type="Proteomes" id="UP000241769">
    <property type="component" value="Unassembled WGS sequence"/>
</dbReference>
<dbReference type="SUPFAM" id="SSF52058">
    <property type="entry name" value="L domain-like"/>
    <property type="match status" value="3"/>
</dbReference>
<accession>A0A2P6NX11</accession>
<reference evidence="12 13" key="1">
    <citation type="journal article" date="2018" name="Genome Biol. Evol.">
        <title>Multiple Roots of Fruiting Body Formation in Amoebozoa.</title>
        <authorList>
            <person name="Hillmann F."/>
            <person name="Forbes G."/>
            <person name="Novohradska S."/>
            <person name="Ferling I."/>
            <person name="Riege K."/>
            <person name="Groth M."/>
            <person name="Westermann M."/>
            <person name="Marz M."/>
            <person name="Spaller T."/>
            <person name="Winckler T."/>
            <person name="Schaap P."/>
            <person name="Glockner G."/>
        </authorList>
    </citation>
    <scope>NUCLEOTIDE SEQUENCE [LARGE SCALE GENOMIC DNA]</scope>
    <source>
        <strain evidence="12 13">Jena</strain>
    </source>
</reference>
<dbReference type="PANTHER" id="PTHR48052:SF8">
    <property type="entry name" value="LRR RECEPTOR-LIKE SERINE_THREONINE-PROTEIN KINASE FLS2"/>
    <property type="match status" value="1"/>
</dbReference>
<gene>
    <name evidence="12" type="ORF">PROFUN_03214</name>
</gene>
<name>A0A2P6NX11_9EUKA</name>
<keyword evidence="7" id="KW-1133">Transmembrane helix</keyword>
<dbReference type="Pfam" id="PF00560">
    <property type="entry name" value="LRR_1"/>
    <property type="match status" value="3"/>
</dbReference>
<dbReference type="GO" id="GO:0016301">
    <property type="term" value="F:kinase activity"/>
    <property type="evidence" value="ECO:0007669"/>
    <property type="project" value="UniProtKB-KW"/>
</dbReference>
<dbReference type="GO" id="GO:0005886">
    <property type="term" value="C:plasma membrane"/>
    <property type="evidence" value="ECO:0007669"/>
    <property type="project" value="UniProtKB-SubCell"/>
</dbReference>
<sequence>MWDPRKLRSLQSDQLPRAHYVGLSRHCCFKFNPLKHCSHMPYFLQRCFELEKMRATLLLLYPLYVLSQLGTDAAVLDALQNLFHLAGGPMWKNNTGWIDRGTDSCRYFGVACRDSYISSLSLTNNNLSGTLDGSWTSSFANLTSLDVSLNHLGGRLSDGLSALSSLSHLNVSYNQFYRAIPNLTQNYNLTLLDAGGNELNGSLDGLLTLLPSSIQSLILTSNAIGGSVSSQILRLSNIQTIDLSQNQLSGSVIDLSTLLHLRVLKLSYNAIYNLGPIYNESLTSLHLDWNRLRVPLSTFTHYGNLQTLHVSNCGLTGSMDGLQQLTSLVSLDVSLNRLSGYLPNFSGVPGLTYLNVSETYVKGSLDSLSSNSNLLTLDAFRCSLTGSLLPLQNSSLIQHLDLGHNLMKGTLPDFLGNLTSLVYISLSYNNFQGPILSSLLQHLDLSGNLLSGSLPLLWGRSLQHIGCKTNQLTGTLPEDLFDIGPQLRQVIIGSNSFSGEISSNFSKLSGLQFIDLVSRFKFLENSDVSTDKQFLYRSHNLFSGEIPTFLCNYPQFDHLDISVNNVESVIPPCLGSVASLTYLDMSYNYINGSIPNTFSQLTQISYLNLGSNFLQGDIQCLMSLPLLQVLDVSYNGLSGSLTDEIANLLLINALIFTSNRFTGELPQALSAIPTLQTLKIAYNGFTGAAPGYSPYLLEIYAANNSFEYIPKDAYDTMYSVITIDMSYNQLTGPLPDAKGLYNVQYISMRSNQLSGYGLAYWSTGFLYTTYLDLSASDNALNGLLPTVIASLIGLNYLNISHNQFSGGINFILPNPVLSQLDLSHNYFTGRLPTAFPPQLRVFSANGNLLSGSIDPSLADCSLIETIDLSNNYLSGRIPPEFGRLSRLSSLNLTSNLLTGAIPREVGALRSLSVLDLSNNQLEGEVPAILSDPNVVDLHENFFVGSLDWLSNIGTSLSDNMFSGQVPISTVNLKLVHLNVSRNQLEGTMMNLGSAKLLSTVDISHNRFQGQISSLPLTIEQIIMNDNQLQFADDLIVSPNVYCDLSGNNFQCPIPSSVRLNCQHPATRAT</sequence>
<keyword evidence="2" id="KW-1003">Cell membrane</keyword>
<dbReference type="Gene3D" id="3.80.10.10">
    <property type="entry name" value="Ribonuclease Inhibitor"/>
    <property type="match status" value="6"/>
</dbReference>
<keyword evidence="13" id="KW-1185">Reference proteome</keyword>
<comment type="subcellular location">
    <subcellularLocation>
        <location evidence="1">Cell membrane</location>
    </subcellularLocation>
    <subcellularLocation>
        <location evidence="11">Endomembrane system</location>
        <topology evidence="11">Single-pass membrane protein</topology>
    </subcellularLocation>
</comment>
<evidence type="ECO:0000256" key="3">
    <source>
        <dbReference type="ARBA" id="ARBA00022614"/>
    </source>
</evidence>
<keyword evidence="4" id="KW-0812">Transmembrane</keyword>
<dbReference type="Pfam" id="PF13516">
    <property type="entry name" value="LRR_6"/>
    <property type="match status" value="1"/>
</dbReference>
<evidence type="ECO:0000313" key="12">
    <source>
        <dbReference type="EMBL" id="PRP88497.1"/>
    </source>
</evidence>
<keyword evidence="8" id="KW-0472">Membrane</keyword>
<keyword evidence="9 12" id="KW-0675">Receptor</keyword>
<dbReference type="InParanoid" id="A0A2P6NX11"/>
<evidence type="ECO:0000256" key="10">
    <source>
        <dbReference type="ARBA" id="ARBA00023180"/>
    </source>
</evidence>
<dbReference type="GO" id="GO:0012505">
    <property type="term" value="C:endomembrane system"/>
    <property type="evidence" value="ECO:0007669"/>
    <property type="project" value="UniProtKB-SubCell"/>
</dbReference>
<evidence type="ECO:0000256" key="4">
    <source>
        <dbReference type="ARBA" id="ARBA00022692"/>
    </source>
</evidence>
<evidence type="ECO:0000256" key="7">
    <source>
        <dbReference type="ARBA" id="ARBA00022989"/>
    </source>
</evidence>